<sequence length="174" mass="19078">MTSKNSITVKAPASAAWKLIGDDFVAVNRWMAAIPRAEAIEGPALPGAPAKGRYSYLFHKFAPMYQEEVLTQFDSEAMTLSVDVTLHRGSKAMPMKGYTSTVIVRAINDATCEVTWIGDATPKWFAKPMRGMLTKGLDAGFIRSLEEIQHFVETGQPHPRKVEKIKSEAAAHAA</sequence>
<keyword evidence="2" id="KW-1185">Reference proteome</keyword>
<organism evidence="1 2">
    <name type="scientific">Shimia sagamensis</name>
    <dbReference type="NCBI Taxonomy" id="1566352"/>
    <lineage>
        <taxon>Bacteria</taxon>
        <taxon>Pseudomonadati</taxon>
        <taxon>Pseudomonadota</taxon>
        <taxon>Alphaproteobacteria</taxon>
        <taxon>Rhodobacterales</taxon>
        <taxon>Roseobacteraceae</taxon>
    </lineage>
</organism>
<name>A0ABY1P833_9RHOB</name>
<dbReference type="SUPFAM" id="SSF55961">
    <property type="entry name" value="Bet v1-like"/>
    <property type="match status" value="1"/>
</dbReference>
<dbReference type="EMBL" id="FXTY01000005">
    <property type="protein sequence ID" value="SMP27326.1"/>
    <property type="molecule type" value="Genomic_DNA"/>
</dbReference>
<evidence type="ECO:0000313" key="2">
    <source>
        <dbReference type="Proteomes" id="UP001157961"/>
    </source>
</evidence>
<dbReference type="Pfam" id="PF10604">
    <property type="entry name" value="Polyketide_cyc2"/>
    <property type="match status" value="1"/>
</dbReference>
<evidence type="ECO:0000313" key="1">
    <source>
        <dbReference type="EMBL" id="SMP27326.1"/>
    </source>
</evidence>
<gene>
    <name evidence="1" type="ORF">SAMN06265373_105398</name>
</gene>
<dbReference type="InterPro" id="IPR023393">
    <property type="entry name" value="START-like_dom_sf"/>
</dbReference>
<comment type="caution">
    <text evidence="1">The sequence shown here is derived from an EMBL/GenBank/DDBJ whole genome shotgun (WGS) entry which is preliminary data.</text>
</comment>
<dbReference type="RefSeq" id="WP_283426792.1">
    <property type="nucleotide sequence ID" value="NZ_FXTY01000005.1"/>
</dbReference>
<dbReference type="Proteomes" id="UP001157961">
    <property type="component" value="Unassembled WGS sequence"/>
</dbReference>
<dbReference type="Gene3D" id="3.30.530.20">
    <property type="match status" value="1"/>
</dbReference>
<dbReference type="CDD" id="cd07821">
    <property type="entry name" value="PYR_PYL_RCAR_like"/>
    <property type="match status" value="1"/>
</dbReference>
<protein>
    <submittedName>
        <fullName evidence="1">Polyketide cyclase / dehydrase and lipid transport</fullName>
    </submittedName>
</protein>
<proteinExistence type="predicted"/>
<reference evidence="1 2" key="1">
    <citation type="submission" date="2017-05" db="EMBL/GenBank/DDBJ databases">
        <authorList>
            <person name="Varghese N."/>
            <person name="Submissions S."/>
        </authorList>
    </citation>
    <scope>NUCLEOTIDE SEQUENCE [LARGE SCALE GENOMIC DNA]</scope>
    <source>
        <strain evidence="1 2">DSM 29734</strain>
    </source>
</reference>
<accession>A0ABY1P833</accession>
<dbReference type="InterPro" id="IPR019587">
    <property type="entry name" value="Polyketide_cyclase/dehydratase"/>
</dbReference>